<dbReference type="AlphaFoldDB" id="A0A0A9BZE8"/>
<name>A0A0A9BZE8_ARUDO</name>
<evidence type="ECO:0000313" key="1">
    <source>
        <dbReference type="EMBL" id="JAD68676.1"/>
    </source>
</evidence>
<reference evidence="1" key="1">
    <citation type="submission" date="2014-09" db="EMBL/GenBank/DDBJ databases">
        <authorList>
            <person name="Magalhaes I.L.F."/>
            <person name="Oliveira U."/>
            <person name="Santos F.R."/>
            <person name="Vidigal T.H.D.A."/>
            <person name="Brescovit A.D."/>
            <person name="Santos A.J."/>
        </authorList>
    </citation>
    <scope>NUCLEOTIDE SEQUENCE</scope>
    <source>
        <tissue evidence="1">Shoot tissue taken approximately 20 cm above the soil surface</tissue>
    </source>
</reference>
<reference evidence="1" key="2">
    <citation type="journal article" date="2015" name="Data Brief">
        <title>Shoot transcriptome of the giant reed, Arundo donax.</title>
        <authorList>
            <person name="Barrero R.A."/>
            <person name="Guerrero F.D."/>
            <person name="Moolhuijzen P."/>
            <person name="Goolsby J.A."/>
            <person name="Tidwell J."/>
            <person name="Bellgard S.E."/>
            <person name="Bellgard M.I."/>
        </authorList>
    </citation>
    <scope>NUCLEOTIDE SEQUENCE</scope>
    <source>
        <tissue evidence="1">Shoot tissue taken approximately 20 cm above the soil surface</tissue>
    </source>
</reference>
<sequence length="40" mass="4174">MSGWPFGPLGPRGATTYKGWGEGRTGLGFPTLTSLITASF</sequence>
<accession>A0A0A9BZE8</accession>
<organism evidence="1">
    <name type="scientific">Arundo donax</name>
    <name type="common">Giant reed</name>
    <name type="synonym">Donax arundinaceus</name>
    <dbReference type="NCBI Taxonomy" id="35708"/>
    <lineage>
        <taxon>Eukaryota</taxon>
        <taxon>Viridiplantae</taxon>
        <taxon>Streptophyta</taxon>
        <taxon>Embryophyta</taxon>
        <taxon>Tracheophyta</taxon>
        <taxon>Spermatophyta</taxon>
        <taxon>Magnoliopsida</taxon>
        <taxon>Liliopsida</taxon>
        <taxon>Poales</taxon>
        <taxon>Poaceae</taxon>
        <taxon>PACMAD clade</taxon>
        <taxon>Arundinoideae</taxon>
        <taxon>Arundineae</taxon>
        <taxon>Arundo</taxon>
    </lineage>
</organism>
<protein>
    <submittedName>
        <fullName evidence="1">Uncharacterized protein</fullName>
    </submittedName>
</protein>
<dbReference type="EMBL" id="GBRH01229219">
    <property type="protein sequence ID" value="JAD68676.1"/>
    <property type="molecule type" value="Transcribed_RNA"/>
</dbReference>
<proteinExistence type="predicted"/>